<dbReference type="Proteomes" id="UP000292702">
    <property type="component" value="Unassembled WGS sequence"/>
</dbReference>
<dbReference type="GO" id="GO:0003676">
    <property type="term" value="F:nucleic acid binding"/>
    <property type="evidence" value="ECO:0007669"/>
    <property type="project" value="InterPro"/>
</dbReference>
<gene>
    <name evidence="3" type="ORF">EIP91_008159</name>
</gene>
<dbReference type="EMBL" id="RWJN01000446">
    <property type="protein sequence ID" value="TCD61615.1"/>
    <property type="molecule type" value="Genomic_DNA"/>
</dbReference>
<feature type="compositionally biased region" description="Basic and acidic residues" evidence="1">
    <location>
        <begin position="288"/>
        <end position="307"/>
    </location>
</feature>
<protein>
    <recommendedName>
        <fullName evidence="2">G-patch domain-containing protein</fullName>
    </recommendedName>
</protein>
<reference evidence="3 4" key="1">
    <citation type="submission" date="2018-11" db="EMBL/GenBank/DDBJ databases">
        <title>Genome assembly of Steccherinum ochraceum LE-BIN_3174, the white-rot fungus of the Steccherinaceae family (The Residual Polyporoid clade, Polyporales, Basidiomycota).</title>
        <authorList>
            <person name="Fedorova T.V."/>
            <person name="Glazunova O.A."/>
            <person name="Landesman E.O."/>
            <person name="Moiseenko K.V."/>
            <person name="Psurtseva N.V."/>
            <person name="Savinova O.S."/>
            <person name="Shakhova N.V."/>
            <person name="Tyazhelova T.V."/>
            <person name="Vasina D.V."/>
        </authorList>
    </citation>
    <scope>NUCLEOTIDE SEQUENCE [LARGE SCALE GENOMIC DNA]</scope>
    <source>
        <strain evidence="3 4">LE-BIN_3174</strain>
    </source>
</reference>
<dbReference type="InterPro" id="IPR039146">
    <property type="entry name" value="GPANK1"/>
</dbReference>
<evidence type="ECO:0000313" key="4">
    <source>
        <dbReference type="Proteomes" id="UP000292702"/>
    </source>
</evidence>
<evidence type="ECO:0000256" key="1">
    <source>
        <dbReference type="SAM" id="MobiDB-lite"/>
    </source>
</evidence>
<dbReference type="STRING" id="92696.A0A4R0R8Y2"/>
<organism evidence="3 4">
    <name type="scientific">Steccherinum ochraceum</name>
    <dbReference type="NCBI Taxonomy" id="92696"/>
    <lineage>
        <taxon>Eukaryota</taxon>
        <taxon>Fungi</taxon>
        <taxon>Dikarya</taxon>
        <taxon>Basidiomycota</taxon>
        <taxon>Agaricomycotina</taxon>
        <taxon>Agaricomycetes</taxon>
        <taxon>Polyporales</taxon>
        <taxon>Steccherinaceae</taxon>
        <taxon>Steccherinum</taxon>
    </lineage>
</organism>
<keyword evidence="4" id="KW-1185">Reference proteome</keyword>
<dbReference type="PROSITE" id="PS50174">
    <property type="entry name" value="G_PATCH"/>
    <property type="match status" value="1"/>
</dbReference>
<accession>A0A4R0R8Y2</accession>
<feature type="compositionally biased region" description="Basic and acidic residues" evidence="1">
    <location>
        <begin position="14"/>
        <end position="34"/>
    </location>
</feature>
<dbReference type="PANTHER" id="PTHR20923">
    <property type="entry name" value="BAT4 PROTEIN-RELATED"/>
    <property type="match status" value="1"/>
</dbReference>
<feature type="region of interest" description="Disordered" evidence="1">
    <location>
        <begin position="101"/>
        <end position="127"/>
    </location>
</feature>
<dbReference type="PANTHER" id="PTHR20923:SF1">
    <property type="entry name" value="G PATCH DOMAIN AND ANKYRIN REPEAT-CONTAINING PROTEIN 1"/>
    <property type="match status" value="1"/>
</dbReference>
<dbReference type="InterPro" id="IPR000467">
    <property type="entry name" value="G_patch_dom"/>
</dbReference>
<dbReference type="OrthoDB" id="2538319at2759"/>
<evidence type="ECO:0000313" key="3">
    <source>
        <dbReference type="EMBL" id="TCD61615.1"/>
    </source>
</evidence>
<dbReference type="AlphaFoldDB" id="A0A4R0R8Y2"/>
<sequence length="393" mass="43408">MATIARYIYSHYDPPTKPRNPDVQETPNDSRLDNEEPDPWQTESTFGAQKRLGRAPRFVPAIISYDEINDMIGSPAEAQQRISTKEEKNQDVSAWYRSLTRGTITPASAADGSGTSTTLSSRPQTPLDVLALVPSTSTSRPRPTVTKNDWFIRKALQDQPSSTSATPPPTLADILEREPPAATKEQALRPPVFLALGPSNRGYTMLERSGWSEGEALGPYAVRKQRPAQGVEGGSERRKRARSEDRKLVVEEMQQEVAYGSDGDVSEVRKVEVVDLTLSDSDVEEDAEIKPETSDEQPEQQRSHDGKALLTPIPTILKADRLGIGLKAKTVGPYRVSKKRVTHNQAALAAHTQSTEEMKRMKKIMGRGTRAFARAAKADSEQRRQLLASLNDP</sequence>
<proteinExistence type="predicted"/>
<feature type="region of interest" description="Disordered" evidence="1">
    <location>
        <begin position="153"/>
        <end position="189"/>
    </location>
</feature>
<evidence type="ECO:0000259" key="2">
    <source>
        <dbReference type="PROSITE" id="PS50174"/>
    </source>
</evidence>
<feature type="region of interest" description="Disordered" evidence="1">
    <location>
        <begin position="9"/>
        <end position="51"/>
    </location>
</feature>
<feature type="domain" description="G-patch" evidence="2">
    <location>
        <begin position="198"/>
        <end position="218"/>
    </location>
</feature>
<feature type="region of interest" description="Disordered" evidence="1">
    <location>
        <begin position="276"/>
        <end position="312"/>
    </location>
</feature>
<name>A0A4R0R8Y2_9APHY</name>
<comment type="caution">
    <text evidence="3">The sequence shown here is derived from an EMBL/GenBank/DDBJ whole genome shotgun (WGS) entry which is preliminary data.</text>
</comment>
<feature type="compositionally biased region" description="Polar residues" evidence="1">
    <location>
        <begin position="113"/>
        <end position="124"/>
    </location>
</feature>
<feature type="region of interest" description="Disordered" evidence="1">
    <location>
        <begin position="212"/>
        <end position="264"/>
    </location>
</feature>